<dbReference type="Proteomes" id="UP000092565">
    <property type="component" value="Chromosome"/>
</dbReference>
<proteinExistence type="predicted"/>
<sequence length="256" mass="28686">MTPAITPDWSALDQELEAWQQAGLQLPLWWRDDDATEVTPQLQQLTETAQRLGLPVHLAIIPRDAQPELAAHMQNTTDLIPVVHGWAHKSHAPEGEKKAEFGAHRPVQDMLGEAEAGLERLKSFFGSGLRPMFVPPWNRIAPEILPWMAGLGYCALSTFTLRSRTKAAPGLVQINTHLDPIDWKGSRSLLPEAQLIAQVASQLKDRRQGRADTREPYGILTHHLVHDDRIWGFTETLIARLLAGPAMAWTYDERIS</sequence>
<evidence type="ECO:0000313" key="2">
    <source>
        <dbReference type="Proteomes" id="UP000092565"/>
    </source>
</evidence>
<gene>
    <name evidence="1" type="ORF">JL2886_02576</name>
</gene>
<evidence type="ECO:0008006" key="3">
    <source>
        <dbReference type="Google" id="ProtNLM"/>
    </source>
</evidence>
<organism evidence="1 2">
    <name type="scientific">Phaeobacter gallaeciensis</name>
    <dbReference type="NCBI Taxonomy" id="60890"/>
    <lineage>
        <taxon>Bacteria</taxon>
        <taxon>Pseudomonadati</taxon>
        <taxon>Pseudomonadota</taxon>
        <taxon>Alphaproteobacteria</taxon>
        <taxon>Rhodobacterales</taxon>
        <taxon>Roseobacteraceae</taxon>
        <taxon>Phaeobacter</taxon>
    </lineage>
</organism>
<protein>
    <recommendedName>
        <fullName evidence="3">Polysaccharide deacetylase</fullName>
    </recommendedName>
</protein>
<dbReference type="SUPFAM" id="SSF88713">
    <property type="entry name" value="Glycoside hydrolase/deacetylase"/>
    <property type="match status" value="1"/>
</dbReference>
<dbReference type="Gene3D" id="3.20.20.370">
    <property type="entry name" value="Glycoside hydrolase/deacetylase"/>
    <property type="match status" value="1"/>
</dbReference>
<keyword evidence="2" id="KW-1185">Reference proteome</keyword>
<dbReference type="PATRIC" id="fig|60890.4.peg.2502"/>
<dbReference type="InterPro" id="IPR011330">
    <property type="entry name" value="Glyco_hydro/deAcase_b/a-brl"/>
</dbReference>
<dbReference type="EMBL" id="CP015124">
    <property type="protein sequence ID" value="ANP37465.1"/>
    <property type="molecule type" value="Genomic_DNA"/>
</dbReference>
<evidence type="ECO:0000313" key="1">
    <source>
        <dbReference type="EMBL" id="ANP37465.1"/>
    </source>
</evidence>
<dbReference type="CDD" id="cd10928">
    <property type="entry name" value="CE4_u4"/>
    <property type="match status" value="1"/>
</dbReference>
<reference evidence="1 2" key="1">
    <citation type="submission" date="2016-04" db="EMBL/GenBank/DDBJ databases">
        <authorList>
            <person name="Evans L.H."/>
            <person name="Alamgir A."/>
            <person name="Owens N."/>
            <person name="Weber N.D."/>
            <person name="Virtaneva K."/>
            <person name="Barbian K."/>
            <person name="Babar A."/>
            <person name="Rosenke K."/>
        </authorList>
    </citation>
    <scope>NUCLEOTIDE SEQUENCE [LARGE SCALE GENOMIC DNA]</scope>
    <source>
        <strain evidence="1 2">JL2886</strain>
    </source>
</reference>
<dbReference type="InterPro" id="IPR049591">
    <property type="entry name" value="CE4_u4-like"/>
</dbReference>
<dbReference type="GO" id="GO:0005975">
    <property type="term" value="P:carbohydrate metabolic process"/>
    <property type="evidence" value="ECO:0007669"/>
    <property type="project" value="InterPro"/>
</dbReference>
<name>A0A1B0ZTH7_9RHOB</name>
<accession>A0A1B0ZTH7</accession>
<dbReference type="AlphaFoldDB" id="A0A1B0ZTH7"/>